<dbReference type="RefSeq" id="WP_068449793.1">
    <property type="nucleotide sequence ID" value="NZ_CP150660.1"/>
</dbReference>
<evidence type="ECO:0000256" key="1">
    <source>
        <dbReference type="SAM" id="SignalP"/>
    </source>
</evidence>
<dbReference type="STRING" id="1333662.LPB303_09525"/>
<dbReference type="AlphaFoldDB" id="A0A176TBA1"/>
<gene>
    <name evidence="2" type="ORF">LPB303_09525</name>
</gene>
<sequence>MKPIYKIILLLLLFPLVTHANTDKKKHEKNKIITKVFNVNKDAKVALNNKYGSLNITTWDKNKVEIKVTITIQGDDLDDVEERLSTIDVLFNAIASLVEAKTIIENQNSAWSWWGKSKKINYKINYVVKMPRSNSVNLHNIYGDIYLDNLDGSAAISCDYGKVSVGRLSGAKNTVNLEYCTTSSINYIKEGVIKSDYSKLIIGTSENLKINANYSTIKLDNTKNVDFNCDYGSIYIEEAEEIIGSSDYVSMHFGTVKKNLNIETDYGSLTVQNLVKDFKNVTINGEYAGIRIHIDSDTVFEFMIDLEYASFSGDDDKMELFKSISKSTKKYYEGRFGKGNTNSKLKITSQYGGVSIK</sequence>
<accession>A0A176TBA1</accession>
<dbReference type="Proteomes" id="UP000076923">
    <property type="component" value="Unassembled WGS sequence"/>
</dbReference>
<evidence type="ECO:0008006" key="4">
    <source>
        <dbReference type="Google" id="ProtNLM"/>
    </source>
</evidence>
<feature type="chain" id="PRO_5008049773" description="Adhesin domain-containing protein" evidence="1">
    <location>
        <begin position="21"/>
        <end position="357"/>
    </location>
</feature>
<dbReference type="EMBL" id="LVWE01000032">
    <property type="protein sequence ID" value="OAD45162.1"/>
    <property type="molecule type" value="Genomic_DNA"/>
</dbReference>
<keyword evidence="1" id="KW-0732">Signal</keyword>
<proteinExistence type="predicted"/>
<keyword evidence="3" id="KW-1185">Reference proteome</keyword>
<name>A0A176TBA1_9FLAO</name>
<evidence type="ECO:0000313" key="2">
    <source>
        <dbReference type="EMBL" id="OAD45162.1"/>
    </source>
</evidence>
<comment type="caution">
    <text evidence="2">The sequence shown here is derived from an EMBL/GenBank/DDBJ whole genome shotgun (WGS) entry which is preliminary data.</text>
</comment>
<feature type="signal peptide" evidence="1">
    <location>
        <begin position="1"/>
        <end position="20"/>
    </location>
</feature>
<dbReference type="OrthoDB" id="1117657at2"/>
<evidence type="ECO:0000313" key="3">
    <source>
        <dbReference type="Proteomes" id="UP000076923"/>
    </source>
</evidence>
<protein>
    <recommendedName>
        <fullName evidence="4">Adhesin domain-containing protein</fullName>
    </recommendedName>
</protein>
<reference evidence="2 3" key="1">
    <citation type="submission" date="2016-02" db="EMBL/GenBank/DDBJ databases">
        <title>Draft genome sequence of Polaribacter atrinae KACC17473.</title>
        <authorList>
            <person name="Shin S.-K."/>
            <person name="Yi H."/>
        </authorList>
    </citation>
    <scope>NUCLEOTIDE SEQUENCE [LARGE SCALE GENOMIC DNA]</scope>
    <source>
        <strain evidence="2 3">KACC 17473</strain>
    </source>
</reference>
<organism evidence="2 3">
    <name type="scientific">Polaribacter atrinae</name>
    <dbReference type="NCBI Taxonomy" id="1333662"/>
    <lineage>
        <taxon>Bacteria</taxon>
        <taxon>Pseudomonadati</taxon>
        <taxon>Bacteroidota</taxon>
        <taxon>Flavobacteriia</taxon>
        <taxon>Flavobacteriales</taxon>
        <taxon>Flavobacteriaceae</taxon>
    </lineage>
</organism>